<dbReference type="SMART" id="SM00954">
    <property type="entry name" value="RelA_SpoT"/>
    <property type="match status" value="1"/>
</dbReference>
<proteinExistence type="inferred from homology"/>
<dbReference type="PROSITE" id="PS51831">
    <property type="entry name" value="HD"/>
    <property type="match status" value="1"/>
</dbReference>
<dbReference type="CDD" id="cd05399">
    <property type="entry name" value="NT_Rel-Spo_like"/>
    <property type="match status" value="1"/>
</dbReference>
<dbReference type="Proteomes" id="UP000007105">
    <property type="component" value="Chromosome"/>
</dbReference>
<dbReference type="NCBIfam" id="TIGR00691">
    <property type="entry name" value="spoT_relA"/>
    <property type="match status" value="1"/>
</dbReference>
<dbReference type="RefSeq" id="WP_014325508.1">
    <property type="nucleotide sequence ID" value="NC_016807.1"/>
</dbReference>
<dbReference type="SUPFAM" id="SSF109604">
    <property type="entry name" value="HD-domain/PDEase-like"/>
    <property type="match status" value="1"/>
</dbReference>
<dbReference type="Pfam" id="PF04607">
    <property type="entry name" value="RelA_SpoT"/>
    <property type="match status" value="1"/>
</dbReference>
<comment type="pathway">
    <text evidence="1">Purine metabolism.</text>
</comment>
<evidence type="ECO:0000259" key="3">
    <source>
        <dbReference type="PROSITE" id="PS51831"/>
    </source>
</evidence>
<dbReference type="InterPro" id="IPR003607">
    <property type="entry name" value="HD/PDEase_dom"/>
</dbReference>
<dbReference type="Pfam" id="PF13328">
    <property type="entry name" value="HD_4"/>
    <property type="match status" value="1"/>
</dbReference>
<dbReference type="InterPro" id="IPR007685">
    <property type="entry name" value="RelA_SpoT"/>
</dbReference>
<gene>
    <name evidence="4" type="primary">SpoT/RelA</name>
    <name evidence="4" type="ORF">MPNA3970</name>
</gene>
<evidence type="ECO:0000313" key="5">
    <source>
        <dbReference type="Proteomes" id="UP000007105"/>
    </source>
</evidence>
<dbReference type="PANTHER" id="PTHR21262">
    <property type="entry name" value="GUANOSINE-3',5'-BIS DIPHOSPHATE 3'-PYROPHOSPHOHYDROLASE"/>
    <property type="match status" value="1"/>
</dbReference>
<dbReference type="GO" id="GO:0005886">
    <property type="term" value="C:plasma membrane"/>
    <property type="evidence" value="ECO:0007669"/>
    <property type="project" value="TreeGrafter"/>
</dbReference>
<dbReference type="InterPro" id="IPR004811">
    <property type="entry name" value="RelA/Spo_fam"/>
</dbReference>
<dbReference type="InterPro" id="IPR043519">
    <property type="entry name" value="NT_sf"/>
</dbReference>
<organism evidence="4 5">
    <name type="scientific">Mycoplasmoides pneumoniae 309</name>
    <dbReference type="NCBI Taxonomy" id="1112856"/>
    <lineage>
        <taxon>Bacteria</taxon>
        <taxon>Bacillati</taxon>
        <taxon>Mycoplasmatota</taxon>
        <taxon>Mycoplasmoidales</taxon>
        <taxon>Mycoplasmoidaceae</taxon>
        <taxon>Mycoplasmoides</taxon>
    </lineage>
</organism>
<dbReference type="EMBL" id="AP012303">
    <property type="protein sequence ID" value="BAL21974.1"/>
    <property type="molecule type" value="Genomic_DNA"/>
</dbReference>
<evidence type="ECO:0000313" key="4">
    <source>
        <dbReference type="EMBL" id="BAL21974.1"/>
    </source>
</evidence>
<dbReference type="KEGG" id="mpm:MPNA3970"/>
<dbReference type="PANTHER" id="PTHR21262:SF31">
    <property type="entry name" value="GTP PYROPHOSPHOKINASE"/>
    <property type="match status" value="1"/>
</dbReference>
<dbReference type="AlphaFoldDB" id="A0AB33HTX8"/>
<comment type="function">
    <text evidence="2">In eubacteria ppGpp (guanosine 3'-diphosphate 5'-diphosphate) is a mediator of the stringent response that coordinates a variety of cellular activities in response to changes in nutritional abundance.</text>
</comment>
<accession>A0AB33HTX8</accession>
<dbReference type="SUPFAM" id="SSF81301">
    <property type="entry name" value="Nucleotidyltransferase"/>
    <property type="match status" value="1"/>
</dbReference>
<dbReference type="GeneID" id="66608944"/>
<dbReference type="GO" id="GO:0015969">
    <property type="term" value="P:guanosine tetraphosphate metabolic process"/>
    <property type="evidence" value="ECO:0007669"/>
    <property type="project" value="InterPro"/>
</dbReference>
<comment type="similarity">
    <text evidence="2">Belongs to the relA/spoT family.</text>
</comment>
<dbReference type="SMART" id="SM00471">
    <property type="entry name" value="HDc"/>
    <property type="match status" value="1"/>
</dbReference>
<evidence type="ECO:0000256" key="1">
    <source>
        <dbReference type="ARBA" id="ARBA00025704"/>
    </source>
</evidence>
<name>A0AB33HTX8_MYCPM</name>
<evidence type="ECO:0000256" key="2">
    <source>
        <dbReference type="RuleBase" id="RU003847"/>
    </source>
</evidence>
<dbReference type="Gene3D" id="3.30.460.10">
    <property type="entry name" value="Beta Polymerase, domain 2"/>
    <property type="match status" value="1"/>
</dbReference>
<protein>
    <submittedName>
        <fullName evidence="4">PpGpp 3'-pyrophosphohydrolase</fullName>
    </submittedName>
</protein>
<feature type="domain" description="HD" evidence="3">
    <location>
        <begin position="62"/>
        <end position="167"/>
    </location>
</feature>
<dbReference type="Gene3D" id="1.10.3210.10">
    <property type="entry name" value="Hypothetical protein af1432"/>
    <property type="match status" value="1"/>
</dbReference>
<reference evidence="5" key="1">
    <citation type="journal article" date="2012" name="J. Bacteriol.">
        <title>Complete genome sequence of Mycoplasma pneumoniae type 2a strain 309, isolated in Japan.</title>
        <authorList>
            <person name="Kenri T."/>
            <person name="Horino A."/>
            <person name="Matsui M."/>
            <person name="Sasaki Y."/>
            <person name="Suzuki S."/>
            <person name="Narita M."/>
            <person name="Ohya H."/>
            <person name="Okazaki N."/>
            <person name="Shibayama K."/>
        </authorList>
    </citation>
    <scope>NUCLEOTIDE SEQUENCE [LARGE SCALE GENOMIC DNA]</scope>
    <source>
        <strain evidence="5">309</strain>
    </source>
</reference>
<dbReference type="CDD" id="cd00077">
    <property type="entry name" value="HDc"/>
    <property type="match status" value="1"/>
</dbReference>
<dbReference type="InterPro" id="IPR006674">
    <property type="entry name" value="HD_domain"/>
</dbReference>
<sequence length="733" mass="86422">MFYNWLKLYKFSKMATLVEIERDFLQKTAQKFAPEVVALITKALDYSKKWHGEQKRLSGEPFFIHPLRTALRLVEWNMDSNTVCAGLLHDIIEDTQVTEADLTAIFGKEITDLVVKVTKITSESKKQRQLNRKKEDLNLKSLVNIAMSSQQEVNALVLKLADRLDNISSIEFLAVEKQKIIAKETLELYAKIAGRIGMYPVKTQLADLSFKVLDPKNFNNTLSKINQQKVFYDNEWDNFKKQLEEMLEQNQIEYRLESRIKGIYSTYQKLTFHEQNIAKIHDLFAIRLIVKSELDCYHLLGLIHLNFTVLMKHFKDYIASPKQNFYQSIHTTVRLKGLNVEIQIRTQRMDHVSKYGFASHWIYKEKKEGLLASALQVNYLNSKQMHSRDFFKRIFGTDIIKVNVSSDNEPNIVKKLNVESNSKLLDIAYELYPKQFNKLEKIKLDGVEVMSFDVTAENEMVIEFCFGKTNNLKRRWLRYMNNPVFRERVKKDLNKLKKAVKYSELPLYEKALEELHLKLADETQIKQRLNALGIKKLTEFLELIEYPHFPKNEHLYFLASNNQKWRELIKPIKFALSQAVFQNSYFEQIEGIYITKIVIETCCTKIPDMPEQVIGILMKNILRVHLHDCRELANQKQPKIIPLYWNAHQLKMRPRKFRCQINIRGVWSETTVNKIVQTIIEGDSYLERIIPKIDKQKDEFELNITMFIDNYHQLITIMEQITTKNISYVWKYL</sequence>